<evidence type="ECO:0000313" key="2">
    <source>
        <dbReference type="Proteomes" id="UP001140234"/>
    </source>
</evidence>
<proteinExistence type="predicted"/>
<name>A0ACC1K900_9FUNG</name>
<dbReference type="Proteomes" id="UP001140234">
    <property type="component" value="Unassembled WGS sequence"/>
</dbReference>
<protein>
    <submittedName>
        <fullName evidence="1">RFC checkpoint protein Rad17</fullName>
    </submittedName>
</protein>
<keyword evidence="2" id="KW-1185">Reference proteome</keyword>
<evidence type="ECO:0000313" key="1">
    <source>
        <dbReference type="EMBL" id="KAJ2775773.1"/>
    </source>
</evidence>
<reference evidence="1" key="1">
    <citation type="submission" date="2022-07" db="EMBL/GenBank/DDBJ databases">
        <title>Phylogenomic reconstructions and comparative analyses of Kickxellomycotina fungi.</title>
        <authorList>
            <person name="Reynolds N.K."/>
            <person name="Stajich J.E."/>
            <person name="Barry K."/>
            <person name="Grigoriev I.V."/>
            <person name="Crous P."/>
            <person name="Smith M.E."/>
        </authorList>
    </citation>
    <scope>NUCLEOTIDE SEQUENCE</scope>
    <source>
        <strain evidence="1">CBS 109366</strain>
    </source>
</reference>
<sequence>MARRTRLAVVEVSSSPEPEPAPLPRADRADCDDLDMEIEFDSDLEALINEASQPPPPPPERPPKPAAPLDTGRRRALSDRPRFKLARAQAGAESTPAPAAAPGSDEEGQLWWQQHAPATAAELAVHSAKIAQVRGWMEMAADAAAGRGSRGSGFFRILVLEGPAGSGKSTCVRVLARELGLDVLEWINPLSVRLSDAAHQADDAPGVARRFEEFLLQAQRLPSLALQPADGRHREQGRGKLILVDDIPNIGHRDTRESFREALLRFVAIPAHRSFPMVVVVTESFAAQQVLEDDGARRAVRRQRDNDAWSHVDMAVWSAMDVLPAAVHGSPYCQTIRFNAVAPTIVAKALRRILHIRSGRDPAKSAKLAPATAAAVKAIADECQGDLRLAVIKLQLALAGAAPAAGDSPVGRKRRRGAPAAVDAVDGAAAVGLGEARRSALDMFHALGKVMYAKRSPAHTSGGRGRLEADPDEVLDRLPTDLGTFGLYVHENYLDFCSAPGEAAAAAECMSDADALASSGRGAGAADVYAAMVAVRGYMHARGHPLLADGAAEPAVAVRPLDDGRRRAMFAFRKPAFFENYRLRMAHSRLLRDEACAGALRLDALRLPDSRLAPDFLPFWARIAAGRGALLGPGAPVRLARLAAPGCGPDALPWRLAAASVRDAQPDPLAAADPQPAPLAEDDIQDYSD</sequence>
<dbReference type="EMBL" id="JANBUJ010000002">
    <property type="protein sequence ID" value="KAJ2775773.1"/>
    <property type="molecule type" value="Genomic_DNA"/>
</dbReference>
<gene>
    <name evidence="1" type="primary">rad17</name>
    <name evidence="1" type="ORF">IWQ57_000183</name>
</gene>
<comment type="caution">
    <text evidence="1">The sequence shown here is derived from an EMBL/GenBank/DDBJ whole genome shotgun (WGS) entry which is preliminary data.</text>
</comment>
<accession>A0ACC1K900</accession>
<organism evidence="1 2">
    <name type="scientific">Coemansia nantahalensis</name>
    <dbReference type="NCBI Taxonomy" id="2789366"/>
    <lineage>
        <taxon>Eukaryota</taxon>
        <taxon>Fungi</taxon>
        <taxon>Fungi incertae sedis</taxon>
        <taxon>Zoopagomycota</taxon>
        <taxon>Kickxellomycotina</taxon>
        <taxon>Kickxellomycetes</taxon>
        <taxon>Kickxellales</taxon>
        <taxon>Kickxellaceae</taxon>
        <taxon>Coemansia</taxon>
    </lineage>
</organism>